<dbReference type="InterPro" id="IPR000175">
    <property type="entry name" value="Na/ntran_symport"/>
</dbReference>
<keyword evidence="3 7" id="KW-0812">Transmembrane</keyword>
<dbReference type="PANTHER" id="PTHR11616:SF240">
    <property type="entry name" value="BLOATED TUBULES, ISOFORM B-RELATED"/>
    <property type="match status" value="1"/>
</dbReference>
<accession>A0ABM1F4F5</accession>
<dbReference type="Pfam" id="PF00209">
    <property type="entry name" value="SNF"/>
    <property type="match status" value="2"/>
</dbReference>
<dbReference type="PRINTS" id="PR00176">
    <property type="entry name" value="NANEUSMPORT"/>
</dbReference>
<dbReference type="InterPro" id="IPR037272">
    <property type="entry name" value="SNS_sf"/>
</dbReference>
<dbReference type="PROSITE" id="PS50267">
    <property type="entry name" value="NA_NEUROTRAN_SYMP_3"/>
    <property type="match status" value="1"/>
</dbReference>
<name>A0ABM1F4F5_PRICU</name>
<evidence type="ECO:0000313" key="9">
    <source>
        <dbReference type="RefSeq" id="XP_014679326.1"/>
    </source>
</evidence>
<evidence type="ECO:0000313" key="8">
    <source>
        <dbReference type="Proteomes" id="UP000695022"/>
    </source>
</evidence>
<comment type="subcellular location">
    <subcellularLocation>
        <location evidence="1">Membrane</location>
        <topology evidence="1">Multi-pass membrane protein</topology>
    </subcellularLocation>
</comment>
<gene>
    <name evidence="9" type="primary">LOC106819188</name>
</gene>
<keyword evidence="2" id="KW-0813">Transport</keyword>
<evidence type="ECO:0000256" key="7">
    <source>
        <dbReference type="SAM" id="Phobius"/>
    </source>
</evidence>
<feature type="transmembrane region" description="Helical" evidence="7">
    <location>
        <begin position="254"/>
        <end position="270"/>
    </location>
</feature>
<proteinExistence type="predicted"/>
<sequence>MCASSHQVVYFTALFPYVVLTILLIRGATMPGAINGIRFYMIPDWSKLKHAKVWGDAAKQIFYSLGPAWGGLITLASYNKFNNNLYRDALIVSVGNCATSVFAGFAIFSILGFMAHDINVPVGEVVDSGPGLAFIAYPEAITRLPIAPLWSFLFFFMIITLGLDSQFSDDGNKYQIIFAVTGNGHRSSDALYDVPNVKSPQTRRFGDDIAMMIGYRPFIGWQIMWKFVTPAILLFILFFTWIDYTPIKYASYVYPPWANGIGWMLALLVRNTGSHLRRHYCGNQACWHVGLPVVYGDGGVGACRDPSQEEDESC</sequence>
<keyword evidence="5 7" id="KW-1133">Transmembrane helix</keyword>
<feature type="transmembrane region" description="Helical" evidence="7">
    <location>
        <begin position="61"/>
        <end position="78"/>
    </location>
</feature>
<evidence type="ECO:0000256" key="4">
    <source>
        <dbReference type="ARBA" id="ARBA00022847"/>
    </source>
</evidence>
<dbReference type="RefSeq" id="XP_014679326.1">
    <property type="nucleotide sequence ID" value="XM_014823840.1"/>
</dbReference>
<keyword evidence="4" id="KW-0769">Symport</keyword>
<feature type="transmembrane region" description="Helical" evidence="7">
    <location>
        <begin position="223"/>
        <end position="242"/>
    </location>
</feature>
<keyword evidence="8" id="KW-1185">Reference proteome</keyword>
<reference evidence="9" key="1">
    <citation type="submission" date="2025-08" db="UniProtKB">
        <authorList>
            <consortium name="RefSeq"/>
        </authorList>
    </citation>
    <scope>IDENTIFICATION</scope>
</reference>
<keyword evidence="6 7" id="KW-0472">Membrane</keyword>
<dbReference type="SUPFAM" id="SSF161070">
    <property type="entry name" value="SNF-like"/>
    <property type="match status" value="1"/>
</dbReference>
<evidence type="ECO:0000256" key="1">
    <source>
        <dbReference type="ARBA" id="ARBA00004141"/>
    </source>
</evidence>
<organism evidence="8 9">
    <name type="scientific">Priapulus caudatus</name>
    <name type="common">Priapulid worm</name>
    <dbReference type="NCBI Taxonomy" id="37621"/>
    <lineage>
        <taxon>Eukaryota</taxon>
        <taxon>Metazoa</taxon>
        <taxon>Ecdysozoa</taxon>
        <taxon>Scalidophora</taxon>
        <taxon>Priapulida</taxon>
        <taxon>Priapulimorpha</taxon>
        <taxon>Priapulimorphida</taxon>
        <taxon>Priapulidae</taxon>
        <taxon>Priapulus</taxon>
    </lineage>
</organism>
<dbReference type="Proteomes" id="UP000695022">
    <property type="component" value="Unplaced"/>
</dbReference>
<protein>
    <submittedName>
        <fullName evidence="9">Sodium- and chloride-dependent glycine transporter 1-like</fullName>
    </submittedName>
</protein>
<evidence type="ECO:0000256" key="3">
    <source>
        <dbReference type="ARBA" id="ARBA00022692"/>
    </source>
</evidence>
<evidence type="ECO:0000256" key="5">
    <source>
        <dbReference type="ARBA" id="ARBA00022989"/>
    </source>
</evidence>
<feature type="transmembrane region" description="Helical" evidence="7">
    <location>
        <begin position="7"/>
        <end position="25"/>
    </location>
</feature>
<dbReference type="PANTHER" id="PTHR11616">
    <property type="entry name" value="SODIUM/CHLORIDE DEPENDENT TRANSPORTER"/>
    <property type="match status" value="1"/>
</dbReference>
<evidence type="ECO:0000256" key="2">
    <source>
        <dbReference type="ARBA" id="ARBA00022448"/>
    </source>
</evidence>
<feature type="transmembrane region" description="Helical" evidence="7">
    <location>
        <begin position="146"/>
        <end position="163"/>
    </location>
</feature>
<evidence type="ECO:0000256" key="6">
    <source>
        <dbReference type="ARBA" id="ARBA00023136"/>
    </source>
</evidence>
<feature type="transmembrane region" description="Helical" evidence="7">
    <location>
        <begin position="90"/>
        <end position="115"/>
    </location>
</feature>
<dbReference type="GeneID" id="106819188"/>